<feature type="repeat" description="TPR" evidence="3">
    <location>
        <begin position="333"/>
        <end position="366"/>
    </location>
</feature>
<dbReference type="InterPro" id="IPR019734">
    <property type="entry name" value="TPR_rpt"/>
</dbReference>
<feature type="region of interest" description="Disordered" evidence="4">
    <location>
        <begin position="899"/>
        <end position="939"/>
    </location>
</feature>
<feature type="region of interest" description="Disordered" evidence="4">
    <location>
        <begin position="956"/>
        <end position="1069"/>
    </location>
</feature>
<feature type="compositionally biased region" description="Basic and acidic residues" evidence="4">
    <location>
        <begin position="956"/>
        <end position="965"/>
    </location>
</feature>
<dbReference type="InterPro" id="IPR031101">
    <property type="entry name" value="Ctr9"/>
</dbReference>
<dbReference type="GO" id="GO:0016593">
    <property type="term" value="C:Cdc73/Paf1 complex"/>
    <property type="evidence" value="ECO:0007669"/>
    <property type="project" value="TreeGrafter"/>
</dbReference>
<keyword evidence="2 3" id="KW-0802">TPR repeat</keyword>
<dbReference type="GO" id="GO:0000993">
    <property type="term" value="F:RNA polymerase II complex binding"/>
    <property type="evidence" value="ECO:0007669"/>
    <property type="project" value="TreeGrafter"/>
</dbReference>
<evidence type="ECO:0000256" key="2">
    <source>
        <dbReference type="ARBA" id="ARBA00022803"/>
    </source>
</evidence>
<feature type="repeat" description="TPR" evidence="3">
    <location>
        <begin position="367"/>
        <end position="400"/>
    </location>
</feature>
<dbReference type="SUPFAM" id="SSF48452">
    <property type="entry name" value="TPR-like"/>
    <property type="match status" value="3"/>
</dbReference>
<dbReference type="GO" id="GO:0006368">
    <property type="term" value="P:transcription elongation by RNA polymerase II"/>
    <property type="evidence" value="ECO:0007669"/>
    <property type="project" value="TreeGrafter"/>
</dbReference>
<keyword evidence="1" id="KW-0677">Repeat</keyword>
<accession>A0A9W7ZIN7</accession>
<dbReference type="SMART" id="SM00028">
    <property type="entry name" value="TPR"/>
    <property type="match status" value="12"/>
</dbReference>
<proteinExistence type="predicted"/>
<dbReference type="Pfam" id="PF07721">
    <property type="entry name" value="TPR_4"/>
    <property type="match status" value="1"/>
</dbReference>
<dbReference type="Pfam" id="PF13181">
    <property type="entry name" value="TPR_8"/>
    <property type="match status" value="1"/>
</dbReference>
<dbReference type="OrthoDB" id="343875at2759"/>
<feature type="repeat" description="TPR" evidence="3">
    <location>
        <begin position="145"/>
        <end position="178"/>
    </location>
</feature>
<evidence type="ECO:0000256" key="4">
    <source>
        <dbReference type="SAM" id="MobiDB-lite"/>
    </source>
</evidence>
<feature type="repeat" description="TPR" evidence="3">
    <location>
        <begin position="179"/>
        <end position="212"/>
    </location>
</feature>
<dbReference type="Gene3D" id="1.25.40.10">
    <property type="entry name" value="Tetratricopeptide repeat domain"/>
    <property type="match status" value="4"/>
</dbReference>
<feature type="compositionally biased region" description="Basic and acidic residues" evidence="4">
    <location>
        <begin position="863"/>
        <end position="876"/>
    </location>
</feature>
<feature type="repeat" description="TPR" evidence="3">
    <location>
        <begin position="214"/>
        <end position="247"/>
    </location>
</feature>
<protein>
    <submittedName>
        <fullName evidence="5">Protein required for normal CLN1 and CLN2 G1 cyclin expression</fullName>
    </submittedName>
</protein>
<evidence type="ECO:0000256" key="1">
    <source>
        <dbReference type="ARBA" id="ARBA00022737"/>
    </source>
</evidence>
<dbReference type="GO" id="GO:0006355">
    <property type="term" value="P:regulation of DNA-templated transcription"/>
    <property type="evidence" value="ECO:0007669"/>
    <property type="project" value="InterPro"/>
</dbReference>
<sequence length="1069" mass="119601">MAATVIEIPLQGSVDNVLEIDCSQLPPQASELCEILIQEEAPLRFYLQLAIEYYKRNQADEAIHMLKAGLSNAKGASNYQPKIQLLNCLASIYLQKARRSHLNPLVGASAASAVGEEEAAAEQEQYFELATALFNEADRIDPNQPTTWLGKGILYWLRRQPDLALSQFSDVLEQQPHSVAAKFGLARVYFSQKRYRDALALYQQLLSQHPTGVPDPRLGLGLCYHKLDMVRQAKLAFERAVEINPRQVTARVLLAILYFNEFKAARQRGEDPAPVQLLEVGLGYLRAAYVHDRRHPVVADLMADYLFTRQDYAGSIAFATAGALAADMHAIEAESHYQLGRNYHRLEDFDRALTHYRRATDLNPQHQLTQFGLGQVYLHRGELAAALEIFQGFVKRFPDFIEAWNLVGSIFARMPDHQQDAQAAFGRVLALVGERTAEAGLAVSPGLYMDIGRTYENLNLGQALHAYQSALRLYEPPAESDGAVASTSMAPPTLLNNIGALLHLQKDLPGAEVHYERALTAAASDPAVATTVKYNLARLREAQDRPSDAQTLFKALVADHPAYLDAYLRMGVLAQRAGDPAAAETWFLDAVDVAPKATIPAILLGLHFVAQRDLNTGRRTLERVLQDLDRHDTMALTAVGNIHLRTARGQPDSKVRHKFYRHAYRFFETALTHDHRNLYAAHGLGILLADRGRYAEARSTLTQVREACGDTQPAVTFNLGHVLVGLGQYRSAVLQYETAIKKLTALPASHPVHRELPSHELYLCLSRAQYTIARSEKNESVMAQALASAERALELQPEDLTVSYDLALVAQAYAQLVADKPTDQRSVEDITQALVHLERSHELFEALARHPGVVRQPLPGEPAPKDPKPEWPYDRKLTEQRMRFGESLTSKLRKHLEEQQRLAAERESTIEATRRRREEERQRVKAEQEAQHAREAEELRQIEESRQRIQEEVRLRNEELSRAELENSDGEPAENARPRTKRQRAEAVREAHDHADGGEDFDPDRATPVRSRKTAGSGRRLSRKRGADEHLSDDDGEADSNGPPADPYSGSGNKKYKSKAFIDSDEDVA</sequence>
<organism evidence="5 6">
    <name type="scientific">Tieghemiomyces parasiticus</name>
    <dbReference type="NCBI Taxonomy" id="78921"/>
    <lineage>
        <taxon>Eukaryota</taxon>
        <taxon>Fungi</taxon>
        <taxon>Fungi incertae sedis</taxon>
        <taxon>Zoopagomycota</taxon>
        <taxon>Kickxellomycotina</taxon>
        <taxon>Dimargaritomycetes</taxon>
        <taxon>Dimargaritales</taxon>
        <taxon>Dimargaritaceae</taxon>
        <taxon>Tieghemiomyces</taxon>
    </lineage>
</organism>
<dbReference type="AlphaFoldDB" id="A0A9W7ZIN7"/>
<dbReference type="PROSITE" id="PS50005">
    <property type="entry name" value="TPR"/>
    <property type="match status" value="5"/>
</dbReference>
<dbReference type="GO" id="GO:0042802">
    <property type="term" value="F:identical protein binding"/>
    <property type="evidence" value="ECO:0007669"/>
    <property type="project" value="InterPro"/>
</dbReference>
<comment type="caution">
    <text evidence="5">The sequence shown here is derived from an EMBL/GenBank/DDBJ whole genome shotgun (WGS) entry which is preliminary data.</text>
</comment>
<dbReference type="PANTHER" id="PTHR14027:SF2">
    <property type="entry name" value="RNA POLYMERASE-ASSOCIATED PROTEIN CTR9 HOMOLOG"/>
    <property type="match status" value="1"/>
</dbReference>
<evidence type="ECO:0000256" key="3">
    <source>
        <dbReference type="PROSITE-ProRule" id="PRU00339"/>
    </source>
</evidence>
<dbReference type="InterPro" id="IPR011717">
    <property type="entry name" value="TPR-4"/>
</dbReference>
<dbReference type="Proteomes" id="UP001150569">
    <property type="component" value="Unassembled WGS sequence"/>
</dbReference>
<dbReference type="Pfam" id="PF13432">
    <property type="entry name" value="TPR_16"/>
    <property type="match status" value="3"/>
</dbReference>
<keyword evidence="6" id="KW-1185">Reference proteome</keyword>
<reference evidence="5" key="1">
    <citation type="submission" date="2022-07" db="EMBL/GenBank/DDBJ databases">
        <title>Phylogenomic reconstructions and comparative analyses of Kickxellomycotina fungi.</title>
        <authorList>
            <person name="Reynolds N.K."/>
            <person name="Stajich J.E."/>
            <person name="Barry K."/>
            <person name="Grigoriev I.V."/>
            <person name="Crous P."/>
            <person name="Smith M.E."/>
        </authorList>
    </citation>
    <scope>NUCLEOTIDE SEQUENCE</scope>
    <source>
        <strain evidence="5">RSA 861</strain>
    </source>
</reference>
<name>A0A9W7ZIN7_9FUNG</name>
<dbReference type="EMBL" id="JANBPT010001095">
    <property type="protein sequence ID" value="KAJ1910100.1"/>
    <property type="molecule type" value="Genomic_DNA"/>
</dbReference>
<feature type="region of interest" description="Disordered" evidence="4">
    <location>
        <begin position="854"/>
        <end position="876"/>
    </location>
</feature>
<gene>
    <name evidence="5" type="primary">CTR9_1</name>
    <name evidence="5" type="ORF">IWQ60_010834</name>
</gene>
<feature type="compositionally biased region" description="Basic and acidic residues" evidence="4">
    <location>
        <begin position="983"/>
        <end position="1007"/>
    </location>
</feature>
<dbReference type="InterPro" id="IPR011990">
    <property type="entry name" value="TPR-like_helical_dom_sf"/>
</dbReference>
<dbReference type="PANTHER" id="PTHR14027">
    <property type="entry name" value="RNA POLYMERASE-ASSOCIATED PROTEIN CTR9"/>
    <property type="match status" value="1"/>
</dbReference>
<dbReference type="PROSITE" id="PS50293">
    <property type="entry name" value="TPR_REGION"/>
    <property type="match status" value="1"/>
</dbReference>
<evidence type="ECO:0000313" key="6">
    <source>
        <dbReference type="Proteomes" id="UP001150569"/>
    </source>
</evidence>
<evidence type="ECO:0000313" key="5">
    <source>
        <dbReference type="EMBL" id="KAJ1910100.1"/>
    </source>
</evidence>